<dbReference type="GO" id="GO:0016811">
    <property type="term" value="F:hydrolase activity, acting on carbon-nitrogen (but not peptide) bonds, in linear amides"/>
    <property type="evidence" value="ECO:0007669"/>
    <property type="project" value="TreeGrafter"/>
</dbReference>
<dbReference type="eggNOG" id="COG0388">
    <property type="taxonomic scope" value="Bacteria"/>
</dbReference>
<dbReference type="Gene3D" id="3.60.110.10">
    <property type="entry name" value="Carbon-nitrogen hydrolase"/>
    <property type="match status" value="1"/>
</dbReference>
<evidence type="ECO:0000313" key="4">
    <source>
        <dbReference type="Proteomes" id="UP000009234"/>
    </source>
</evidence>
<dbReference type="CDD" id="cd07585">
    <property type="entry name" value="nitrilase_7"/>
    <property type="match status" value="1"/>
</dbReference>
<dbReference type="Pfam" id="PF00795">
    <property type="entry name" value="CN_hydrolase"/>
    <property type="match status" value="1"/>
</dbReference>
<dbReference type="STRING" id="696281.Desru_1566"/>
<feature type="domain" description="CN hydrolase" evidence="2">
    <location>
        <begin position="4"/>
        <end position="243"/>
    </location>
</feature>
<dbReference type="Proteomes" id="UP000009234">
    <property type="component" value="Chromosome"/>
</dbReference>
<keyword evidence="3" id="KW-0012">Acyltransferase</keyword>
<evidence type="ECO:0000259" key="2">
    <source>
        <dbReference type="PROSITE" id="PS50263"/>
    </source>
</evidence>
<evidence type="ECO:0000256" key="1">
    <source>
        <dbReference type="ARBA" id="ARBA00022801"/>
    </source>
</evidence>
<reference evidence="3 4" key="2">
    <citation type="journal article" date="2012" name="Stand. Genomic Sci.">
        <title>Complete genome sequence of the sulfate-reducing firmicute Desulfotomaculum ruminis type strain (DL(T)).</title>
        <authorList>
            <person name="Spring S."/>
            <person name="Visser M."/>
            <person name="Lu M."/>
            <person name="Copeland A."/>
            <person name="Lapidus A."/>
            <person name="Lucas S."/>
            <person name="Cheng J.F."/>
            <person name="Han C."/>
            <person name="Tapia R."/>
            <person name="Goodwin L.A."/>
            <person name="Pitluck S."/>
            <person name="Ivanova N."/>
            <person name="Land M."/>
            <person name="Hauser L."/>
            <person name="Larimer F."/>
            <person name="Rohde M."/>
            <person name="Goker M."/>
            <person name="Detter J.C."/>
            <person name="Kyrpides N.C."/>
            <person name="Woyke T."/>
            <person name="Schaap P.J."/>
            <person name="Plugge C.M."/>
            <person name="Muyzer G."/>
            <person name="Kuever J."/>
            <person name="Pereira I.A."/>
            <person name="Parshina S.N."/>
            <person name="Bernier-Latmani R."/>
            <person name="Stams A.J."/>
            <person name="Klenk H.P."/>
        </authorList>
    </citation>
    <scope>NUCLEOTIDE SEQUENCE [LARGE SCALE GENOMIC DNA]</scope>
    <source>
        <strain evidence="4">ATCC 23193 / DSM 2154 / NCIB 8452 / DL</strain>
    </source>
</reference>
<dbReference type="SUPFAM" id="SSF56317">
    <property type="entry name" value="Carbon-nitrogen hydrolase"/>
    <property type="match status" value="1"/>
</dbReference>
<name>F6DRS0_DESRL</name>
<proteinExistence type="predicted"/>
<evidence type="ECO:0000313" key="3">
    <source>
        <dbReference type="EMBL" id="AEG59831.1"/>
    </source>
</evidence>
<dbReference type="InterPro" id="IPR050345">
    <property type="entry name" value="Aliph_Amidase/BUP"/>
</dbReference>
<dbReference type="PANTHER" id="PTHR43674:SF2">
    <property type="entry name" value="BETA-UREIDOPROPIONASE"/>
    <property type="match status" value="1"/>
</dbReference>
<keyword evidence="4" id="KW-1185">Reference proteome</keyword>
<keyword evidence="1" id="KW-0378">Hydrolase</keyword>
<sequence length="278" mass="30922">MQDTRIALVQMQAGVGQIEKNLLKIENFVKEAAGKKANMICFPEMSISGYSRKAGSELAQKLEERSVASFLLQLARDHKMVIIAGLAEKNAKAKPYITQVIAEPEGILQKYRKTHLGISEQPYFTQGEEIQAFSTPGAKIGIQICWETHFPEMTTILSLQGAEIIFSPHASPTMVGDRRAIWLKYLPARAYDNAVFMAACNLVGEGGRGRHFCGGALVIDPKGNVLAEDFAGKESLLVVDLKADQINRIRKQKRSTMANSFYLQCRRPELYKELITKS</sequence>
<dbReference type="OrthoDB" id="9811121at2"/>
<accession>F6DRS0</accession>
<dbReference type="PANTHER" id="PTHR43674">
    <property type="entry name" value="NITRILASE C965.09-RELATED"/>
    <property type="match status" value="1"/>
</dbReference>
<gene>
    <name evidence="3" type="ordered locus">Desru_1566</name>
</gene>
<dbReference type="HOGENOM" id="CLU_030130_3_1_9"/>
<dbReference type="GO" id="GO:0016746">
    <property type="term" value="F:acyltransferase activity"/>
    <property type="evidence" value="ECO:0007669"/>
    <property type="project" value="UniProtKB-KW"/>
</dbReference>
<dbReference type="EMBL" id="CP002780">
    <property type="protein sequence ID" value="AEG59831.1"/>
    <property type="molecule type" value="Genomic_DNA"/>
</dbReference>
<dbReference type="InterPro" id="IPR003010">
    <property type="entry name" value="C-N_Hydrolase"/>
</dbReference>
<dbReference type="PROSITE" id="PS50263">
    <property type="entry name" value="CN_HYDROLASE"/>
    <property type="match status" value="1"/>
</dbReference>
<keyword evidence="3" id="KW-0449">Lipoprotein</keyword>
<reference evidence="4" key="1">
    <citation type="submission" date="2011-05" db="EMBL/GenBank/DDBJ databases">
        <title>Complete sequence of Desulfotomaculum ruminis DSM 2154.</title>
        <authorList>
            <person name="Lucas S."/>
            <person name="Copeland A."/>
            <person name="Lapidus A."/>
            <person name="Cheng J.-F."/>
            <person name="Goodwin L."/>
            <person name="Pitluck S."/>
            <person name="Lu M."/>
            <person name="Detter J.C."/>
            <person name="Han C."/>
            <person name="Tapia R."/>
            <person name="Land M."/>
            <person name="Hauser L."/>
            <person name="Kyrpides N."/>
            <person name="Ivanova N."/>
            <person name="Mikhailova N."/>
            <person name="Pagani I."/>
            <person name="Stams A.J.M."/>
            <person name="Plugge C.M."/>
            <person name="Muyzer G."/>
            <person name="Kuever J."/>
            <person name="Parshina S.N."/>
            <person name="Ivanova A.E."/>
            <person name="Nazina T.N."/>
            <person name="Brambilla E."/>
            <person name="Spring S."/>
            <person name="Klenk H.-P."/>
            <person name="Woyke T."/>
        </authorList>
    </citation>
    <scope>NUCLEOTIDE SEQUENCE [LARGE SCALE GENOMIC DNA]</scope>
    <source>
        <strain evidence="4">ATCC 23193 / DSM 2154 / NCIB 8452 / DL</strain>
    </source>
</reference>
<dbReference type="InterPro" id="IPR036526">
    <property type="entry name" value="C-N_Hydrolase_sf"/>
</dbReference>
<dbReference type="AlphaFoldDB" id="F6DRS0"/>
<protein>
    <submittedName>
        <fullName evidence="3">Nitrilase/cyanide hydratase and apolipoprotein N-acyltransferase</fullName>
    </submittedName>
</protein>
<keyword evidence="3" id="KW-0808">Transferase</keyword>
<organism evidence="3 4">
    <name type="scientific">Desulforamulus ruminis (strain ATCC 23193 / DSM 2154 / NCIMB 8452 / DL)</name>
    <name type="common">Desulfotomaculum ruminis</name>
    <dbReference type="NCBI Taxonomy" id="696281"/>
    <lineage>
        <taxon>Bacteria</taxon>
        <taxon>Bacillati</taxon>
        <taxon>Bacillota</taxon>
        <taxon>Clostridia</taxon>
        <taxon>Eubacteriales</taxon>
        <taxon>Peptococcaceae</taxon>
        <taxon>Desulforamulus</taxon>
    </lineage>
</organism>
<dbReference type="RefSeq" id="WP_013841599.1">
    <property type="nucleotide sequence ID" value="NC_015589.1"/>
</dbReference>
<dbReference type="KEGG" id="dru:Desru_1566"/>